<feature type="repeat" description="WD" evidence="3">
    <location>
        <begin position="1427"/>
        <end position="1468"/>
    </location>
</feature>
<proteinExistence type="predicted"/>
<dbReference type="Pfam" id="PF00400">
    <property type="entry name" value="WD40"/>
    <property type="match status" value="14"/>
</dbReference>
<feature type="repeat" description="WD" evidence="3">
    <location>
        <begin position="1301"/>
        <end position="1342"/>
    </location>
</feature>
<dbReference type="Gene3D" id="2.160.20.80">
    <property type="entry name" value="E3 ubiquitin-protein ligase SopA"/>
    <property type="match status" value="1"/>
</dbReference>
<dbReference type="InterPro" id="IPR036322">
    <property type="entry name" value="WD40_repeat_dom_sf"/>
</dbReference>
<keyword evidence="6" id="KW-1185">Reference proteome</keyword>
<feature type="repeat" description="WD" evidence="3">
    <location>
        <begin position="1722"/>
        <end position="1763"/>
    </location>
</feature>
<accession>A0ABX9K4M1</accession>
<dbReference type="Gene3D" id="3.60.110.10">
    <property type="entry name" value="Carbon-nitrogen hydrolase"/>
    <property type="match status" value="1"/>
</dbReference>
<dbReference type="InterPro" id="IPR003593">
    <property type="entry name" value="AAA+_ATPase"/>
</dbReference>
<feature type="repeat" description="WD" evidence="3">
    <location>
        <begin position="1469"/>
        <end position="1510"/>
    </location>
</feature>
<dbReference type="InterPro" id="IPR003010">
    <property type="entry name" value="C-N_Hydrolase"/>
</dbReference>
<dbReference type="Proteomes" id="UP000256345">
    <property type="component" value="Unassembled WGS sequence"/>
</dbReference>
<feature type="repeat" description="WD" evidence="3">
    <location>
        <begin position="1561"/>
        <end position="1595"/>
    </location>
</feature>
<feature type="repeat" description="WD" evidence="3">
    <location>
        <begin position="1638"/>
        <end position="1679"/>
    </location>
</feature>
<feature type="repeat" description="WD" evidence="3">
    <location>
        <begin position="1343"/>
        <end position="1384"/>
    </location>
</feature>
<keyword evidence="2" id="KW-0677">Repeat</keyword>
<dbReference type="InterPro" id="IPR001646">
    <property type="entry name" value="5peptide_repeat"/>
</dbReference>
<feature type="repeat" description="WD" evidence="3">
    <location>
        <begin position="1680"/>
        <end position="1721"/>
    </location>
</feature>
<dbReference type="PANTHER" id="PTHR22847">
    <property type="entry name" value="WD40 REPEAT PROTEIN"/>
    <property type="match status" value="1"/>
</dbReference>
<comment type="caution">
    <text evidence="5">The sequence shown here is derived from an EMBL/GenBank/DDBJ whole genome shotgun (WGS) entry which is preliminary data.</text>
</comment>
<dbReference type="Gene3D" id="3.40.50.300">
    <property type="entry name" value="P-loop containing nucleotide triphosphate hydrolases"/>
    <property type="match status" value="1"/>
</dbReference>
<reference evidence="5 6" key="1">
    <citation type="submission" date="2018-08" db="EMBL/GenBank/DDBJ databases">
        <title>Genomic Encyclopedia of Archaeal and Bacterial Type Strains, Phase II (KMG-II): from individual species to whole genera.</title>
        <authorList>
            <person name="Goeker M."/>
        </authorList>
    </citation>
    <scope>NUCLEOTIDE SEQUENCE [LARGE SCALE GENOMIC DNA]</scope>
    <source>
        <strain evidence="5 6">DSM 2261</strain>
    </source>
</reference>
<protein>
    <submittedName>
        <fullName evidence="5">WD40 repeat protein</fullName>
    </submittedName>
</protein>
<dbReference type="CDD" id="cd00009">
    <property type="entry name" value="AAA"/>
    <property type="match status" value="1"/>
</dbReference>
<evidence type="ECO:0000259" key="4">
    <source>
        <dbReference type="PROSITE" id="PS50263"/>
    </source>
</evidence>
<dbReference type="InterPro" id="IPR020472">
    <property type="entry name" value="WD40_PAC1"/>
</dbReference>
<dbReference type="InterPro" id="IPR019775">
    <property type="entry name" value="WD40_repeat_CS"/>
</dbReference>
<dbReference type="EMBL" id="QUMU01000004">
    <property type="protein sequence ID" value="REG32990.1"/>
    <property type="molecule type" value="Genomic_DNA"/>
</dbReference>
<dbReference type="Pfam" id="PF05729">
    <property type="entry name" value="NACHT"/>
    <property type="match status" value="1"/>
</dbReference>
<dbReference type="Pfam" id="PF00805">
    <property type="entry name" value="Pentapeptide"/>
    <property type="match status" value="1"/>
</dbReference>
<dbReference type="PRINTS" id="PR00320">
    <property type="entry name" value="GPROTEINBRPT"/>
</dbReference>
<dbReference type="SUPFAM" id="SSF56317">
    <property type="entry name" value="Carbon-nitrogen hydrolase"/>
    <property type="match status" value="1"/>
</dbReference>
<gene>
    <name evidence="5" type="ORF">ATI61_104280</name>
</gene>
<dbReference type="SMART" id="SM00320">
    <property type="entry name" value="WD40"/>
    <property type="match status" value="14"/>
</dbReference>
<dbReference type="InterPro" id="IPR007111">
    <property type="entry name" value="NACHT_NTPase"/>
</dbReference>
<feature type="repeat" description="WD" evidence="3">
    <location>
        <begin position="1511"/>
        <end position="1552"/>
    </location>
</feature>
<dbReference type="PROSITE" id="PS50294">
    <property type="entry name" value="WD_REPEATS_REGION"/>
    <property type="match status" value="13"/>
</dbReference>
<feature type="repeat" description="WD" evidence="3">
    <location>
        <begin position="1806"/>
        <end position="1837"/>
    </location>
</feature>
<dbReference type="SUPFAM" id="SSF50978">
    <property type="entry name" value="WD40 repeat-like"/>
    <property type="match status" value="2"/>
</dbReference>
<feature type="repeat" description="WD" evidence="3">
    <location>
        <begin position="1259"/>
        <end position="1300"/>
    </location>
</feature>
<dbReference type="InterPro" id="IPR001680">
    <property type="entry name" value="WD40_rpt"/>
</dbReference>
<organism evidence="5 6">
    <name type="scientific">Archangium gephyra</name>
    <dbReference type="NCBI Taxonomy" id="48"/>
    <lineage>
        <taxon>Bacteria</taxon>
        <taxon>Pseudomonadati</taxon>
        <taxon>Myxococcota</taxon>
        <taxon>Myxococcia</taxon>
        <taxon>Myxococcales</taxon>
        <taxon>Cystobacterineae</taxon>
        <taxon>Archangiaceae</taxon>
        <taxon>Archangium</taxon>
    </lineage>
</organism>
<dbReference type="Gene3D" id="2.130.10.10">
    <property type="entry name" value="YVTN repeat-like/Quinoprotein amine dehydrogenase"/>
    <property type="match status" value="5"/>
</dbReference>
<dbReference type="CDD" id="cd00200">
    <property type="entry name" value="WD40"/>
    <property type="match status" value="2"/>
</dbReference>
<name>A0ABX9K4M1_9BACT</name>
<sequence length="2290" mass="248057">MLLAPSYTRVAVVQLAYHPAIIAGLRSPLEDPLYSPRQGDSLLPSGGQGPMSPELKKQLDALRTRVREAYDAQLLAKIRAVLDTCRAWKVRLVVFPEYSIPWEILGGVADAAGDMVVVAGTHTVERAARRKGIYERLVAPGLPSVGQSVCPVLHQGRLLALQPKLNPAVPERDSMKPGEAWSPVALPEGLPGPMGVLICLDFLFRESERSRALVAEQLRQCRFLAIPSLTPHYTLPEFAGKAWEEARRYGRPVLYCDSADGGGTSLYVDEGSPADLRQFPERAGYLEPGDEGVIVADVNLGHERPGSSTRYDAPRAILPVAEATLVYQAQPAGQAYAGWLAQAAPLLAREDDEALEALVEHVEQGRDILLNAGALSGARARDRRLRRLAGSLDKVTSLEDLRRFTREVVLPPDVLPLEALRGAMARGAANVVFDWLGNREAGAAGLAEVEEKLRKAAEAGRREHAWATGVLPVLDAVASAVQGAPEVRESPAMAPVPEVRVVLPSGMDPAGLGVRRHAGWVLSFKAKPGDFRVYGDASREKLRTGARQLQGDVKETEAGPRFIQVRLDAAEELYSLAIAEGAERVAVVGVWEEETPDLAALLIAVERAGAWTLWSDGDDDWWGPERDHLKKNLQAALRESGLEGAELVLIPFEELWERLLALLARFESAGARARVEALREGRLREVQQQFIQPDALVDDAVRVPVLEALDAWLGSEKSIALVLGEFGSGKSTALAEWASVHWAQEGERPRLLLASLAGASTSQDAEALLLEAAALEEAPAHRAALRVLVRRSLLVPCFDGFDEMATRLDASELAGRLSELLSVAGRWGKVLVSSRTHYFSSEEQLRTAVTEALTRTLGQSAGFQRIELQPLTGEQVERLVRKILPEQGQADHALDRIARTYDLQDLVHRPLLLGMVLKTLDQLAPGSRVGRADLYEAYLARWLEQTRSSDPDVFTDEQKIAFAESLAEGLWSSGRPDCSWQELQKSVRARLVQLLPDAMPVGAAHLEIQGGAFFVHEGEDRYRFAHKSFLEYFLARAIVHTLPERPLDALRTRPLTPEVAAFVGEILRREGEPRSTQAVKAVHRFLTDVRPLAPDKEAAANAVRLLLGLARWAGDGEGWFPARADLRGVVLVKEDLRGVRFVGANLTGAELTASDLSEADLSDACLYKARLAGTRLFKTRLERVQAREADFTRIEADQSLLTGADLREARLQQSTWARCQWREARLDGAEITAWAAPASEPAWPQALSVTRNRLEAALATGHRDAAVAVAWDGEGRRLVSGGGDGTVRVWEVGSGSELARMEGHGDWVRSVAWDAEGRRLASGGEDGTVRVWEAESGRELTRLEEFSGPVLSVAWDAEGRRLASGSADGTVRVWEVGSGREVARLEGHSGVVWSVAWDSESRRLASGSTDGTVRVWDAGRGSELVRMEGHDGAVWSVAWDSESRRLASGGDDGTVRVWDAESGSELVRLEVPGDWVRSVAWDVGGQRLASGGEDGTVRVWEVRSGSELVRLEGHGEAVWSVAWDAEGRRLASAGDDGTVLVWDARSGSELTRLERHVSRAVGSVAWDAEGQRLASSGEDGTVRVWDAVSGSELAILEWYGHSVWSMAWEAKGPRLAVGNGDGSVWVWEEGSGSKPVRVEGHGGTVRSVAWDAEGRRLASGGDDGAVCVWDVESGSELARLEGHGGAVRSVAWDAEGQRLASGGADGAVRVWDAESGSELACLEGHGGAVWSVAWDAESRRLVSGGADGTVRVWDAGSGSELARLEGHGGAVWSVTWIAESRRLASGGEDGTVRVWDAGSGSELAQLEGHDGAVWSVAWDAEGRRLASGGDDGTVRVWGRPQWALLGIFQVVGESTLARTPEGFCVFGNAGAERIHLTLHPPGENPDSEIYLPLSGLRDVFHNPGKVANALAGEVGGDTVWDELEKLGFGEGTSWTGNVVRMPPQPVVEGPHPEPSTSERALAPNPFHPGPALTGSSGVPGREAVLSDLKALIESHSPALLRGPRRAGKTSILHALALQLASTHTVRHVSLEARRLVTEDDLARTLEPSLAGEPAPASILRARLRAEPASVLLIDEIANLRAADASVFAWLRAVGQESTSIVLVGSHWDWVEVVRQAASAPGSSFGNDVTPVNLGPLSETDALDFLVNTAPSDVPLARDGTARWIIERCGTWPFYLQVLGYAVVQAVRTGSRQSLVEPSGVTELYENRLLVDRDVGFFRTRWAELPARARAVLWRVRSSPDASLPQVRTLSPEDRKILRDTGLCDSLGRWLEDKPFYDWLRRIADEELGRN</sequence>
<dbReference type="PROSITE" id="PS00678">
    <property type="entry name" value="WD_REPEATS_1"/>
    <property type="match status" value="8"/>
</dbReference>
<evidence type="ECO:0000313" key="5">
    <source>
        <dbReference type="EMBL" id="REG32990.1"/>
    </source>
</evidence>
<dbReference type="PROSITE" id="PS50082">
    <property type="entry name" value="WD_REPEATS_2"/>
    <property type="match status" value="14"/>
</dbReference>
<evidence type="ECO:0000256" key="1">
    <source>
        <dbReference type="ARBA" id="ARBA00022574"/>
    </source>
</evidence>
<dbReference type="PANTHER" id="PTHR22847:SF637">
    <property type="entry name" value="WD REPEAT DOMAIN 5B"/>
    <property type="match status" value="1"/>
</dbReference>
<dbReference type="PROSITE" id="PS50263">
    <property type="entry name" value="CN_HYDROLASE"/>
    <property type="match status" value="1"/>
</dbReference>
<feature type="repeat" description="WD" evidence="3">
    <location>
        <begin position="1385"/>
        <end position="1426"/>
    </location>
</feature>
<feature type="repeat" description="WD" evidence="3">
    <location>
        <begin position="1764"/>
        <end position="1805"/>
    </location>
</feature>
<dbReference type="InterPro" id="IPR036526">
    <property type="entry name" value="C-N_Hydrolase_sf"/>
</dbReference>
<dbReference type="SUPFAM" id="SSF141571">
    <property type="entry name" value="Pentapeptide repeat-like"/>
    <property type="match status" value="1"/>
</dbReference>
<evidence type="ECO:0000313" key="6">
    <source>
        <dbReference type="Proteomes" id="UP000256345"/>
    </source>
</evidence>
<keyword evidence="1 3" id="KW-0853">WD repeat</keyword>
<dbReference type="SUPFAM" id="SSF52540">
    <property type="entry name" value="P-loop containing nucleoside triphosphate hydrolases"/>
    <property type="match status" value="1"/>
</dbReference>
<evidence type="ECO:0000256" key="2">
    <source>
        <dbReference type="ARBA" id="ARBA00022737"/>
    </source>
</evidence>
<feature type="domain" description="CN hydrolase" evidence="4">
    <location>
        <begin position="55"/>
        <end position="300"/>
    </location>
</feature>
<dbReference type="InterPro" id="IPR015943">
    <property type="entry name" value="WD40/YVTN_repeat-like_dom_sf"/>
</dbReference>
<dbReference type="SMART" id="SM00382">
    <property type="entry name" value="AAA"/>
    <property type="match status" value="1"/>
</dbReference>
<dbReference type="InterPro" id="IPR027417">
    <property type="entry name" value="P-loop_NTPase"/>
</dbReference>
<feature type="repeat" description="WD" evidence="3">
    <location>
        <begin position="1596"/>
        <end position="1628"/>
    </location>
</feature>
<evidence type="ECO:0000256" key="3">
    <source>
        <dbReference type="PROSITE-ProRule" id="PRU00221"/>
    </source>
</evidence>